<dbReference type="PANTHER" id="PTHR46035:SF1">
    <property type="entry name" value="TETRATRICOPEPTIDE REPEAT PROTEIN 4"/>
    <property type="match status" value="1"/>
</dbReference>
<dbReference type="Gene3D" id="1.25.40.10">
    <property type="entry name" value="Tetratricopeptide repeat domain"/>
    <property type="match status" value="1"/>
</dbReference>
<dbReference type="GO" id="GO:0006457">
    <property type="term" value="P:protein folding"/>
    <property type="evidence" value="ECO:0007669"/>
    <property type="project" value="TreeGrafter"/>
</dbReference>
<protein>
    <submittedName>
        <fullName evidence="2">Uncharacterized protein</fullName>
    </submittedName>
</protein>
<organism evidence="2 3">
    <name type="scientific">Crucibulum laeve</name>
    <dbReference type="NCBI Taxonomy" id="68775"/>
    <lineage>
        <taxon>Eukaryota</taxon>
        <taxon>Fungi</taxon>
        <taxon>Dikarya</taxon>
        <taxon>Basidiomycota</taxon>
        <taxon>Agaricomycotina</taxon>
        <taxon>Agaricomycetes</taxon>
        <taxon>Agaricomycetidae</taxon>
        <taxon>Agaricales</taxon>
        <taxon>Agaricineae</taxon>
        <taxon>Nidulariaceae</taxon>
        <taxon>Crucibulum</taxon>
    </lineage>
</organism>
<dbReference type="Proteomes" id="UP000308652">
    <property type="component" value="Unassembled WGS sequence"/>
</dbReference>
<feature type="region of interest" description="Disordered" evidence="1">
    <location>
        <begin position="1"/>
        <end position="20"/>
    </location>
</feature>
<dbReference type="EMBL" id="ML213592">
    <property type="protein sequence ID" value="TFK42924.1"/>
    <property type="molecule type" value="Genomic_DNA"/>
</dbReference>
<dbReference type="GO" id="GO:0051879">
    <property type="term" value="F:Hsp90 protein binding"/>
    <property type="evidence" value="ECO:0007669"/>
    <property type="project" value="TreeGrafter"/>
</dbReference>
<dbReference type="STRING" id="68775.A0A5C3MBY7"/>
<dbReference type="OrthoDB" id="2942533at2759"/>
<reference evidence="2 3" key="1">
    <citation type="journal article" date="2019" name="Nat. Ecol. Evol.">
        <title>Megaphylogeny resolves global patterns of mushroom evolution.</title>
        <authorList>
            <person name="Varga T."/>
            <person name="Krizsan K."/>
            <person name="Foldi C."/>
            <person name="Dima B."/>
            <person name="Sanchez-Garcia M."/>
            <person name="Sanchez-Ramirez S."/>
            <person name="Szollosi G.J."/>
            <person name="Szarkandi J.G."/>
            <person name="Papp V."/>
            <person name="Albert L."/>
            <person name="Andreopoulos W."/>
            <person name="Angelini C."/>
            <person name="Antonin V."/>
            <person name="Barry K.W."/>
            <person name="Bougher N.L."/>
            <person name="Buchanan P."/>
            <person name="Buyck B."/>
            <person name="Bense V."/>
            <person name="Catcheside P."/>
            <person name="Chovatia M."/>
            <person name="Cooper J."/>
            <person name="Damon W."/>
            <person name="Desjardin D."/>
            <person name="Finy P."/>
            <person name="Geml J."/>
            <person name="Haridas S."/>
            <person name="Hughes K."/>
            <person name="Justo A."/>
            <person name="Karasinski D."/>
            <person name="Kautmanova I."/>
            <person name="Kiss B."/>
            <person name="Kocsube S."/>
            <person name="Kotiranta H."/>
            <person name="LaButti K.M."/>
            <person name="Lechner B.E."/>
            <person name="Liimatainen K."/>
            <person name="Lipzen A."/>
            <person name="Lukacs Z."/>
            <person name="Mihaltcheva S."/>
            <person name="Morgado L.N."/>
            <person name="Niskanen T."/>
            <person name="Noordeloos M.E."/>
            <person name="Ohm R.A."/>
            <person name="Ortiz-Santana B."/>
            <person name="Ovrebo C."/>
            <person name="Racz N."/>
            <person name="Riley R."/>
            <person name="Savchenko A."/>
            <person name="Shiryaev A."/>
            <person name="Soop K."/>
            <person name="Spirin V."/>
            <person name="Szebenyi C."/>
            <person name="Tomsovsky M."/>
            <person name="Tulloss R.E."/>
            <person name="Uehling J."/>
            <person name="Grigoriev I.V."/>
            <person name="Vagvolgyi C."/>
            <person name="Papp T."/>
            <person name="Martin F.M."/>
            <person name="Miettinen O."/>
            <person name="Hibbett D.S."/>
            <person name="Nagy L.G."/>
        </authorList>
    </citation>
    <scope>NUCLEOTIDE SEQUENCE [LARGE SCALE GENOMIC DNA]</scope>
    <source>
        <strain evidence="2 3">CBS 166.37</strain>
    </source>
</reference>
<dbReference type="GO" id="GO:0005829">
    <property type="term" value="C:cytosol"/>
    <property type="evidence" value="ECO:0007669"/>
    <property type="project" value="TreeGrafter"/>
</dbReference>
<dbReference type="AlphaFoldDB" id="A0A5C3MBY7"/>
<dbReference type="PANTHER" id="PTHR46035">
    <property type="entry name" value="TETRATRICOPEPTIDE REPEAT PROTEIN 4"/>
    <property type="match status" value="1"/>
</dbReference>
<dbReference type="InterPro" id="IPR011990">
    <property type="entry name" value="TPR-like_helical_dom_sf"/>
</dbReference>
<dbReference type="GO" id="GO:0030544">
    <property type="term" value="F:Hsp70 protein binding"/>
    <property type="evidence" value="ECO:0007669"/>
    <property type="project" value="TreeGrafter"/>
</dbReference>
<accession>A0A5C3MBY7</accession>
<keyword evidence="3" id="KW-1185">Reference proteome</keyword>
<evidence type="ECO:0000313" key="2">
    <source>
        <dbReference type="EMBL" id="TFK42924.1"/>
    </source>
</evidence>
<evidence type="ECO:0000256" key="1">
    <source>
        <dbReference type="SAM" id="MobiDB-lite"/>
    </source>
</evidence>
<dbReference type="SUPFAM" id="SSF48452">
    <property type="entry name" value="TPR-like"/>
    <property type="match status" value="1"/>
</dbReference>
<evidence type="ECO:0000313" key="3">
    <source>
        <dbReference type="Proteomes" id="UP000308652"/>
    </source>
</evidence>
<proteinExistence type="predicted"/>
<dbReference type="GO" id="GO:0005634">
    <property type="term" value="C:nucleus"/>
    <property type="evidence" value="ECO:0007669"/>
    <property type="project" value="TreeGrafter"/>
</dbReference>
<gene>
    <name evidence="2" type="ORF">BDQ12DRAFT_696320</name>
</gene>
<sequence length="419" mass="46743">MPPKPGKRSGKRVKPTPADFGGLDPEFMMSILDKIPPNPQTGRVDLTDIMRHMSQNPSEMEGLVSQMDSLGVASDPNVDLTGYDFASLGYNIKSESFWVLQLESMGMVDATGQSISPDAAHYSAGTRPVFMIYCYDERGRYRITHESIDLPDSKIVLQSIRRAIVKPALPLKPGLPRLLLVSLRFKQHEAALKPFLDALPAPFHWRFETNEEAEGLAEGIHRKNERGVREGLESANRWKTIGNAAYGRKDRDKAVNAYTDASEDLLHVLSQKPDIDEEKKAKRLLAICRSNRAAARLIPGVGMGAEEALHDAQDAEKADPSYNKSYIRQASAYQVLGQSDEAQEAIARALRRSDLENDKGLVDRLIELLTDGKGLSDDEGTFKCWILDILINDKKTSGRVKGLKGEWKRRLDAQFAKWN</sequence>
<name>A0A5C3MBY7_9AGAR</name>
<feature type="compositionally biased region" description="Basic residues" evidence="1">
    <location>
        <begin position="1"/>
        <end position="14"/>
    </location>
</feature>